<dbReference type="Gramene" id="rna-AYBTSS11_LOCUS10261">
    <property type="protein sequence ID" value="CAJ1941434.1"/>
    <property type="gene ID" value="gene-AYBTSS11_LOCUS10261"/>
</dbReference>
<evidence type="ECO:0000256" key="1">
    <source>
        <dbReference type="SAM" id="Phobius"/>
    </source>
</evidence>
<accession>A0AA86SAV7</accession>
<evidence type="ECO:0000313" key="2">
    <source>
        <dbReference type="EMBL" id="CAJ1941434.1"/>
    </source>
</evidence>
<evidence type="ECO:0000313" key="3">
    <source>
        <dbReference type="Proteomes" id="UP001189624"/>
    </source>
</evidence>
<keyword evidence="1" id="KW-0812">Transmembrane</keyword>
<gene>
    <name evidence="2" type="ORF">AYBTSS11_LOCUS10261</name>
</gene>
<name>A0AA86SAV7_9FABA</name>
<dbReference type="EMBL" id="OY731400">
    <property type="protein sequence ID" value="CAJ1941434.1"/>
    <property type="molecule type" value="Genomic_DNA"/>
</dbReference>
<keyword evidence="1" id="KW-0472">Membrane</keyword>
<keyword evidence="3" id="KW-1185">Reference proteome</keyword>
<keyword evidence="1" id="KW-1133">Transmembrane helix</keyword>
<dbReference type="Proteomes" id="UP001189624">
    <property type="component" value="Chromosome 3"/>
</dbReference>
<protein>
    <submittedName>
        <fullName evidence="2">Uncharacterized protein</fullName>
    </submittedName>
</protein>
<reference evidence="2" key="1">
    <citation type="submission" date="2023-10" db="EMBL/GenBank/DDBJ databases">
        <authorList>
            <person name="Domelevo Entfellner J.-B."/>
        </authorList>
    </citation>
    <scope>NUCLEOTIDE SEQUENCE</scope>
</reference>
<organism evidence="2 3">
    <name type="scientific">Sphenostylis stenocarpa</name>
    <dbReference type="NCBI Taxonomy" id="92480"/>
    <lineage>
        <taxon>Eukaryota</taxon>
        <taxon>Viridiplantae</taxon>
        <taxon>Streptophyta</taxon>
        <taxon>Embryophyta</taxon>
        <taxon>Tracheophyta</taxon>
        <taxon>Spermatophyta</taxon>
        <taxon>Magnoliopsida</taxon>
        <taxon>eudicotyledons</taxon>
        <taxon>Gunneridae</taxon>
        <taxon>Pentapetalae</taxon>
        <taxon>rosids</taxon>
        <taxon>fabids</taxon>
        <taxon>Fabales</taxon>
        <taxon>Fabaceae</taxon>
        <taxon>Papilionoideae</taxon>
        <taxon>50 kb inversion clade</taxon>
        <taxon>NPAAA clade</taxon>
        <taxon>indigoferoid/millettioid clade</taxon>
        <taxon>Phaseoleae</taxon>
        <taxon>Sphenostylis</taxon>
    </lineage>
</organism>
<sequence>MPATATPNQNPSIKHSRDTLEASPFEFIFMVLHDLILLTRPIRRKQTVKTASSLLFLLGISIFMNVPCN</sequence>
<feature type="transmembrane region" description="Helical" evidence="1">
    <location>
        <begin position="50"/>
        <end position="66"/>
    </location>
</feature>
<proteinExistence type="predicted"/>
<dbReference type="AlphaFoldDB" id="A0AA86SAV7"/>